<dbReference type="EMBL" id="DF973439">
    <property type="protein sequence ID" value="GAU30907.1"/>
    <property type="molecule type" value="Genomic_DNA"/>
</dbReference>
<name>A0A2Z6NM34_TRISU</name>
<protein>
    <recommendedName>
        <fullName evidence="3">Reverse transcriptase domain-containing protein</fullName>
    </recommendedName>
</protein>
<evidence type="ECO:0000313" key="2">
    <source>
        <dbReference type="Proteomes" id="UP000242715"/>
    </source>
</evidence>
<gene>
    <name evidence="1" type="ORF">TSUD_381220</name>
</gene>
<dbReference type="InterPro" id="IPR052343">
    <property type="entry name" value="Retrotransposon-Effector_Assoc"/>
</dbReference>
<dbReference type="AlphaFoldDB" id="A0A2Z6NM34"/>
<sequence length="294" mass="33132">MWTAHHDCINVVQNSWNTVVTGCPMYVLSQKLKSLKANLKSWNKDSFGNIHSNVKQAYQDVDDIQNLIDSNGPNELLLDQEKIAQINLEKALLMEEMFWSEKSKVKWHTDGDRNTAYFHRVAKIKNTSSLISTLRNGDIVLNSTEEVSAHVVDHFSSLFNDSAPFVDNGLVEEVIPCLVTDRINKMLTILPSHDEIKSAVFGLNNDSAPGPDGFGVVFFQTYWDIIKQDVINAVLQFFTTGWPIAIANFKFKLISKILADRLAPLMPAITSIQQRGNVLVVTLLSKLILLRQVY</sequence>
<proteinExistence type="predicted"/>
<dbReference type="Proteomes" id="UP000242715">
    <property type="component" value="Unassembled WGS sequence"/>
</dbReference>
<reference evidence="2" key="1">
    <citation type="journal article" date="2017" name="Front. Plant Sci.">
        <title>Climate Clever Clovers: New Paradigm to Reduce the Environmental Footprint of Ruminants by Breeding Low Methanogenic Forages Utilizing Haplotype Variation.</title>
        <authorList>
            <person name="Kaur P."/>
            <person name="Appels R."/>
            <person name="Bayer P.E."/>
            <person name="Keeble-Gagnere G."/>
            <person name="Wang J."/>
            <person name="Hirakawa H."/>
            <person name="Shirasawa K."/>
            <person name="Vercoe P."/>
            <person name="Stefanova K."/>
            <person name="Durmic Z."/>
            <person name="Nichols P."/>
            <person name="Revell C."/>
            <person name="Isobe S.N."/>
            <person name="Edwards D."/>
            <person name="Erskine W."/>
        </authorList>
    </citation>
    <scope>NUCLEOTIDE SEQUENCE [LARGE SCALE GENOMIC DNA]</scope>
    <source>
        <strain evidence="2">cv. Daliak</strain>
    </source>
</reference>
<evidence type="ECO:0008006" key="3">
    <source>
        <dbReference type="Google" id="ProtNLM"/>
    </source>
</evidence>
<organism evidence="1 2">
    <name type="scientific">Trifolium subterraneum</name>
    <name type="common">Subterranean clover</name>
    <dbReference type="NCBI Taxonomy" id="3900"/>
    <lineage>
        <taxon>Eukaryota</taxon>
        <taxon>Viridiplantae</taxon>
        <taxon>Streptophyta</taxon>
        <taxon>Embryophyta</taxon>
        <taxon>Tracheophyta</taxon>
        <taxon>Spermatophyta</taxon>
        <taxon>Magnoliopsida</taxon>
        <taxon>eudicotyledons</taxon>
        <taxon>Gunneridae</taxon>
        <taxon>Pentapetalae</taxon>
        <taxon>rosids</taxon>
        <taxon>fabids</taxon>
        <taxon>Fabales</taxon>
        <taxon>Fabaceae</taxon>
        <taxon>Papilionoideae</taxon>
        <taxon>50 kb inversion clade</taxon>
        <taxon>NPAAA clade</taxon>
        <taxon>Hologalegina</taxon>
        <taxon>IRL clade</taxon>
        <taxon>Trifolieae</taxon>
        <taxon>Trifolium</taxon>
    </lineage>
</organism>
<accession>A0A2Z6NM34</accession>
<evidence type="ECO:0000313" key="1">
    <source>
        <dbReference type="EMBL" id="GAU30907.1"/>
    </source>
</evidence>
<dbReference type="PANTHER" id="PTHR46890:SF1">
    <property type="entry name" value="REVERSE TRANSCRIPTASE DOMAIN-CONTAINING PROTEIN"/>
    <property type="match status" value="1"/>
</dbReference>
<dbReference type="PANTHER" id="PTHR46890">
    <property type="entry name" value="NON-LTR RETROLELEMENT REVERSE TRANSCRIPTASE-LIKE PROTEIN-RELATED"/>
    <property type="match status" value="1"/>
</dbReference>
<keyword evidence="2" id="KW-1185">Reference proteome</keyword>
<dbReference type="OrthoDB" id="1433654at2759"/>